<keyword evidence="6 7" id="KW-0472">Membrane</keyword>
<dbReference type="GO" id="GO:1902600">
    <property type="term" value="P:proton transmembrane transport"/>
    <property type="evidence" value="ECO:0007669"/>
    <property type="project" value="InterPro"/>
</dbReference>
<proteinExistence type="inferred from homology"/>
<dbReference type="GO" id="GO:0016020">
    <property type="term" value="C:membrane"/>
    <property type="evidence" value="ECO:0007669"/>
    <property type="project" value="UniProtKB-SubCell"/>
</dbReference>
<accession>L9VY17</accession>
<feature type="domain" description="RCK N-terminal" evidence="9">
    <location>
        <begin position="415"/>
        <end position="526"/>
    </location>
</feature>
<organism evidence="10 11">
    <name type="scientific">Natronorubrum tibetense GA33</name>
    <dbReference type="NCBI Taxonomy" id="1114856"/>
    <lineage>
        <taxon>Archaea</taxon>
        <taxon>Methanobacteriati</taxon>
        <taxon>Methanobacteriota</taxon>
        <taxon>Stenosarchaea group</taxon>
        <taxon>Halobacteria</taxon>
        <taxon>Halobacteriales</taxon>
        <taxon>Natrialbaceae</taxon>
        <taxon>Natronorubrum</taxon>
    </lineage>
</organism>
<feature type="transmembrane region" description="Helical" evidence="7">
    <location>
        <begin position="68"/>
        <end position="86"/>
    </location>
</feature>
<keyword evidence="3" id="KW-0813">Transport</keyword>
<dbReference type="Gene3D" id="3.40.50.720">
    <property type="entry name" value="NAD(P)-binding Rossmann-like Domain"/>
    <property type="match status" value="1"/>
</dbReference>
<evidence type="ECO:0000256" key="1">
    <source>
        <dbReference type="ARBA" id="ARBA00004141"/>
    </source>
</evidence>
<dbReference type="PANTHER" id="PTHR42751:SF6">
    <property type="entry name" value="CONSERVED INTEGRAL MEMBRANE TRANSPORT PROTEIN-RELATED"/>
    <property type="match status" value="1"/>
</dbReference>
<evidence type="ECO:0000256" key="5">
    <source>
        <dbReference type="ARBA" id="ARBA00022989"/>
    </source>
</evidence>
<dbReference type="eggNOG" id="arCOG01955">
    <property type="taxonomic scope" value="Archaea"/>
</dbReference>
<feature type="transmembrane region" description="Helical" evidence="7">
    <location>
        <begin position="166"/>
        <end position="184"/>
    </location>
</feature>
<dbReference type="Pfam" id="PF02254">
    <property type="entry name" value="TrkA_N"/>
    <property type="match status" value="1"/>
</dbReference>
<dbReference type="InterPro" id="IPR006153">
    <property type="entry name" value="Cation/H_exchanger_TM"/>
</dbReference>
<feature type="transmembrane region" description="Helical" evidence="7">
    <location>
        <begin position="98"/>
        <end position="120"/>
    </location>
</feature>
<gene>
    <name evidence="10" type="ORF">C496_10646</name>
</gene>
<dbReference type="PATRIC" id="fig|1114856.3.peg.2217"/>
<evidence type="ECO:0000256" key="7">
    <source>
        <dbReference type="SAM" id="Phobius"/>
    </source>
</evidence>
<keyword evidence="4 7" id="KW-0812">Transmembrane</keyword>
<comment type="similarity">
    <text evidence="2">Belongs to the monovalent cation:proton antiporter 2 (CPA2) transporter (TC 2.A.37) family.</text>
</comment>
<feature type="transmembrane region" description="Helical" evidence="7">
    <location>
        <begin position="45"/>
        <end position="62"/>
    </location>
</feature>
<evidence type="ECO:0000313" key="11">
    <source>
        <dbReference type="Proteomes" id="UP000011599"/>
    </source>
</evidence>
<feature type="transmembrane region" description="Helical" evidence="7">
    <location>
        <begin position="229"/>
        <end position="255"/>
    </location>
</feature>
<dbReference type="PANTHER" id="PTHR42751">
    <property type="entry name" value="SODIUM/HYDROGEN EXCHANGER FAMILY/TRKA DOMAIN PROTEIN"/>
    <property type="match status" value="1"/>
</dbReference>
<protein>
    <submittedName>
        <fullName evidence="10">Sodium/hydrogen exchanger</fullName>
    </submittedName>
</protein>
<evidence type="ECO:0000313" key="10">
    <source>
        <dbReference type="EMBL" id="ELY41143.1"/>
    </source>
</evidence>
<evidence type="ECO:0000259" key="8">
    <source>
        <dbReference type="Pfam" id="PF00999"/>
    </source>
</evidence>
<feature type="transmembrane region" description="Helical" evidence="7">
    <location>
        <begin position="359"/>
        <end position="378"/>
    </location>
</feature>
<feature type="transmembrane region" description="Helical" evidence="7">
    <location>
        <begin position="275"/>
        <end position="293"/>
    </location>
</feature>
<dbReference type="SUPFAM" id="SSF51735">
    <property type="entry name" value="NAD(P)-binding Rossmann-fold domains"/>
    <property type="match status" value="1"/>
</dbReference>
<evidence type="ECO:0000256" key="2">
    <source>
        <dbReference type="ARBA" id="ARBA00005551"/>
    </source>
</evidence>
<dbReference type="Gene3D" id="1.20.1530.20">
    <property type="match status" value="1"/>
</dbReference>
<feature type="transmembrane region" description="Helical" evidence="7">
    <location>
        <begin position="300"/>
        <end position="319"/>
    </location>
</feature>
<dbReference type="GO" id="GO:0015297">
    <property type="term" value="F:antiporter activity"/>
    <property type="evidence" value="ECO:0007669"/>
    <property type="project" value="InterPro"/>
</dbReference>
<evidence type="ECO:0000256" key="4">
    <source>
        <dbReference type="ARBA" id="ARBA00022692"/>
    </source>
</evidence>
<evidence type="ECO:0000256" key="3">
    <source>
        <dbReference type="ARBA" id="ARBA00022448"/>
    </source>
</evidence>
<dbReference type="InterPro" id="IPR038770">
    <property type="entry name" value="Na+/solute_symporter_sf"/>
</dbReference>
<dbReference type="InterPro" id="IPR003148">
    <property type="entry name" value="RCK_N"/>
</dbReference>
<dbReference type="EMBL" id="AOHW01000029">
    <property type="protein sequence ID" value="ELY41143.1"/>
    <property type="molecule type" value="Genomic_DNA"/>
</dbReference>
<comment type="subcellular location">
    <subcellularLocation>
        <location evidence="1">Membrane</location>
        <topology evidence="1">Multi-pass membrane protein</topology>
    </subcellularLocation>
</comment>
<feature type="transmembrane region" description="Helical" evidence="7">
    <location>
        <begin position="190"/>
        <end position="208"/>
    </location>
</feature>
<dbReference type="Pfam" id="PF00999">
    <property type="entry name" value="Na_H_Exchanger"/>
    <property type="match status" value="1"/>
</dbReference>
<evidence type="ECO:0000256" key="6">
    <source>
        <dbReference type="ARBA" id="ARBA00023136"/>
    </source>
</evidence>
<dbReference type="InterPro" id="IPR036291">
    <property type="entry name" value="NAD(P)-bd_dom_sf"/>
</dbReference>
<keyword evidence="11" id="KW-1185">Reference proteome</keyword>
<feature type="transmembrane region" description="Helical" evidence="7">
    <location>
        <begin position="20"/>
        <end position="38"/>
    </location>
</feature>
<dbReference type="Proteomes" id="UP000011599">
    <property type="component" value="Unassembled WGS sequence"/>
</dbReference>
<reference evidence="10 11" key="1">
    <citation type="journal article" date="2014" name="PLoS Genet.">
        <title>Phylogenetically driven sequencing of extremely halophilic archaea reveals strategies for static and dynamic osmo-response.</title>
        <authorList>
            <person name="Becker E.A."/>
            <person name="Seitzer P.M."/>
            <person name="Tritt A."/>
            <person name="Larsen D."/>
            <person name="Krusor M."/>
            <person name="Yao A.I."/>
            <person name="Wu D."/>
            <person name="Madern D."/>
            <person name="Eisen J.A."/>
            <person name="Darling A.E."/>
            <person name="Facciotti M.T."/>
        </authorList>
    </citation>
    <scope>NUCLEOTIDE SEQUENCE [LARGE SCALE GENOMIC DNA]</scope>
    <source>
        <strain evidence="10 11">GA33</strain>
    </source>
</reference>
<name>L9VY17_9EURY</name>
<comment type="caution">
    <text evidence="10">The sequence shown here is derived from an EMBL/GenBank/DDBJ whole genome shotgun (WGS) entry which is preliminary data.</text>
</comment>
<feature type="domain" description="Cation/H+ exchanger transmembrane" evidence="8">
    <location>
        <begin position="31"/>
        <end position="377"/>
    </location>
</feature>
<dbReference type="STRING" id="1114856.GCA_000383975_02553"/>
<evidence type="ECO:0000259" key="9">
    <source>
        <dbReference type="Pfam" id="PF02254"/>
    </source>
</evidence>
<dbReference type="AlphaFoldDB" id="L9VY17"/>
<feature type="transmembrane region" description="Helical" evidence="7">
    <location>
        <begin position="325"/>
        <end position="347"/>
    </location>
</feature>
<keyword evidence="5 7" id="KW-1133">Transmembrane helix</keyword>
<sequence length="565" mass="60620">MARTDRTTPTRPEVIPMYEILFALTLIFVLAAVLLLVAAQKGLSVIPFYLLAGALAGAVIDETQLLDLAQWGIAFLVFLFGIHVDVEAFRSTGRISVTVGLLQASIVGALTFSLGLAFGLDPLNAGYLGIAAALSSSLVATSYLDDENGARPTYERLAESIHFTEDLLGVLVVLGLSAFVYAAAPAWEQVAVGGGLFVLALGIRYLLFHRLTARLQGDPEVMMLLGISFVVGFIALAEAADLSIVVGAFAAGIAIADDYPHSLELVDTVDDLEDFFSPIFFVTLGALLTIPTLETIGYTLTLVVAVLILNPLLVAFILLRSGFDGRTAVMTGLTLDQVSIFSLFIALEAFAAGQITPPVFDAIVLAAAITMIVATYTGRHAGAINRWLRDNGAVRLLGESLGDRTSVSEGLEGHVIIVDFEHGGRQVLDACSFLDRPTLVVEDNPVLFEEIRDECDNYVYGDVSNEDVWELARLEDAALVVSLTPEHDRSEAVIDLDADVPRVVRVDSTETADEFLDRGAAGVIYPDTIAAERVGEDLEALLEGEISREEFVERGRGHFETPSDG</sequence>
<feature type="transmembrane region" description="Helical" evidence="7">
    <location>
        <begin position="126"/>
        <end position="145"/>
    </location>
</feature>
<dbReference type="GO" id="GO:0006813">
    <property type="term" value="P:potassium ion transport"/>
    <property type="evidence" value="ECO:0007669"/>
    <property type="project" value="InterPro"/>
</dbReference>